<feature type="compositionally biased region" description="Basic and acidic residues" evidence="1">
    <location>
        <begin position="23"/>
        <end position="39"/>
    </location>
</feature>
<keyword evidence="3" id="KW-1185">Reference proteome</keyword>
<reference evidence="3" key="1">
    <citation type="journal article" date="2008" name="Nat. Genet.">
        <title>The Pristionchus pacificus genome provides a unique perspective on nematode lifestyle and parasitism.</title>
        <authorList>
            <person name="Dieterich C."/>
            <person name="Clifton S.W."/>
            <person name="Schuster L.N."/>
            <person name="Chinwalla A."/>
            <person name="Delehaunty K."/>
            <person name="Dinkelacker I."/>
            <person name="Fulton L."/>
            <person name="Fulton R."/>
            <person name="Godfrey J."/>
            <person name="Minx P."/>
            <person name="Mitreva M."/>
            <person name="Roeseler W."/>
            <person name="Tian H."/>
            <person name="Witte H."/>
            <person name="Yang S.P."/>
            <person name="Wilson R.K."/>
            <person name="Sommer R.J."/>
        </authorList>
    </citation>
    <scope>NUCLEOTIDE SEQUENCE [LARGE SCALE GENOMIC DNA]</scope>
    <source>
        <strain evidence="3">PS312</strain>
    </source>
</reference>
<sequence length="162" mass="18964">MTGANHRISGAASTGGKRSAKRKGGDEKKRERKIMKMDTENGGEQELFKENIDCDTISVSRTIKNMAKRNNMAEVRVFVSSKEWKGHWEVDYESFPPQNLEDYFYPKFFEDRNFKIGEKLNQAILKTKGFRPREIRKKVQNEEDATNEEFADQVNFYINHFL</sequence>
<accession>A0A2A6BMY2</accession>
<dbReference type="EnsemblMetazoa" id="PPA36061.1">
    <property type="protein sequence ID" value="PPA36061.1"/>
    <property type="gene ID" value="WBGene00274430"/>
</dbReference>
<evidence type="ECO:0000256" key="1">
    <source>
        <dbReference type="SAM" id="MobiDB-lite"/>
    </source>
</evidence>
<protein>
    <submittedName>
        <fullName evidence="2">Uncharacterized protein</fullName>
    </submittedName>
</protein>
<proteinExistence type="predicted"/>
<organism evidence="2 3">
    <name type="scientific">Pristionchus pacificus</name>
    <name type="common">Parasitic nematode worm</name>
    <dbReference type="NCBI Taxonomy" id="54126"/>
    <lineage>
        <taxon>Eukaryota</taxon>
        <taxon>Metazoa</taxon>
        <taxon>Ecdysozoa</taxon>
        <taxon>Nematoda</taxon>
        <taxon>Chromadorea</taxon>
        <taxon>Rhabditida</taxon>
        <taxon>Rhabditina</taxon>
        <taxon>Diplogasteromorpha</taxon>
        <taxon>Diplogasteroidea</taxon>
        <taxon>Neodiplogasteridae</taxon>
        <taxon>Pristionchus</taxon>
    </lineage>
</organism>
<dbReference type="Proteomes" id="UP000005239">
    <property type="component" value="Unassembled WGS sequence"/>
</dbReference>
<accession>A0A8R1YR78</accession>
<reference evidence="2" key="2">
    <citation type="submission" date="2022-06" db="UniProtKB">
        <authorList>
            <consortium name="EnsemblMetazoa"/>
        </authorList>
    </citation>
    <scope>IDENTIFICATION</scope>
    <source>
        <strain evidence="2">PS312</strain>
    </source>
</reference>
<evidence type="ECO:0000313" key="3">
    <source>
        <dbReference type="Proteomes" id="UP000005239"/>
    </source>
</evidence>
<feature type="region of interest" description="Disordered" evidence="1">
    <location>
        <begin position="1"/>
        <end position="39"/>
    </location>
</feature>
<name>A0A2A6BMY2_PRIPA</name>
<dbReference type="AlphaFoldDB" id="A0A2A6BMY2"/>
<gene>
    <name evidence="2" type="primary">WBGene00274430</name>
</gene>
<evidence type="ECO:0000313" key="2">
    <source>
        <dbReference type="EnsemblMetazoa" id="PPA36061.1"/>
    </source>
</evidence>